<evidence type="ECO:0000313" key="1">
    <source>
        <dbReference type="EMBL" id="GAX80473.1"/>
    </source>
</evidence>
<dbReference type="Pfam" id="PF13374">
    <property type="entry name" value="TPR_10"/>
    <property type="match status" value="1"/>
</dbReference>
<accession>A0A250XBK3</accession>
<evidence type="ECO:0000313" key="2">
    <source>
        <dbReference type="Proteomes" id="UP000232323"/>
    </source>
</evidence>
<feature type="non-terminal residue" evidence="1">
    <location>
        <position position="1"/>
    </location>
</feature>
<gene>
    <name evidence="1" type="ORF">CEUSTIGMA_g7912.t1</name>
</gene>
<dbReference type="Proteomes" id="UP000232323">
    <property type="component" value="Unassembled WGS sequence"/>
</dbReference>
<reference evidence="1 2" key="1">
    <citation type="submission" date="2017-08" db="EMBL/GenBank/DDBJ databases">
        <title>Acidophilic green algal genome provides insights into adaptation to an acidic environment.</title>
        <authorList>
            <person name="Hirooka S."/>
            <person name="Hirose Y."/>
            <person name="Kanesaki Y."/>
            <person name="Higuchi S."/>
            <person name="Fujiwara T."/>
            <person name="Onuma R."/>
            <person name="Era A."/>
            <person name="Ohbayashi R."/>
            <person name="Uzuka A."/>
            <person name="Nozaki H."/>
            <person name="Yoshikawa H."/>
            <person name="Miyagishima S.Y."/>
        </authorList>
    </citation>
    <scope>NUCLEOTIDE SEQUENCE [LARGE SCALE GENOMIC DNA]</scope>
    <source>
        <strain evidence="1 2">NIES-2499</strain>
    </source>
</reference>
<dbReference type="Gene3D" id="1.25.40.10">
    <property type="entry name" value="Tetratricopeptide repeat domain"/>
    <property type="match status" value="2"/>
</dbReference>
<keyword evidence="2" id="KW-1185">Reference proteome</keyword>
<dbReference type="OrthoDB" id="626167at2759"/>
<proteinExistence type="predicted"/>
<dbReference type="EMBL" id="BEGY01000053">
    <property type="protein sequence ID" value="GAX80473.1"/>
    <property type="molecule type" value="Genomic_DNA"/>
</dbReference>
<dbReference type="InterPro" id="IPR011990">
    <property type="entry name" value="TPR-like_helical_dom_sf"/>
</dbReference>
<sequence length="294" mass="33890">CAKKGKYPADMAEELLRKALFIRTDVLGVRHPDTLELKCVEAKMLTEDERLEEAEPILLDVYRTRLQLLGPNHIMSIRALMSLADHQRQMHKWKEAEGTEDQLLSVGTVLLKHCKPDFMNNFNIIMEYLHSRYHLIKKATTFITKAYIMFKKIFGKEDEVTKNSMRILGEMLDKEREQATEALGEAEISGNKEKYQTAEVFFRLAVSVSKHLFPNDARHVTLIQGWANALCGLGRDDDAKDILRAAGLARKTMQQAMPLTYQRWMKPRVAKYMDSRAEKEDQIRAAITNVNLHQ</sequence>
<protein>
    <recommendedName>
        <fullName evidence="3">Kinesin light chain</fullName>
    </recommendedName>
</protein>
<dbReference type="STRING" id="1157962.A0A250XBK3"/>
<evidence type="ECO:0008006" key="3">
    <source>
        <dbReference type="Google" id="ProtNLM"/>
    </source>
</evidence>
<dbReference type="AlphaFoldDB" id="A0A250XBK3"/>
<comment type="caution">
    <text evidence="1">The sequence shown here is derived from an EMBL/GenBank/DDBJ whole genome shotgun (WGS) entry which is preliminary data.</text>
</comment>
<organism evidence="1 2">
    <name type="scientific">Chlamydomonas eustigma</name>
    <dbReference type="NCBI Taxonomy" id="1157962"/>
    <lineage>
        <taxon>Eukaryota</taxon>
        <taxon>Viridiplantae</taxon>
        <taxon>Chlorophyta</taxon>
        <taxon>core chlorophytes</taxon>
        <taxon>Chlorophyceae</taxon>
        <taxon>CS clade</taxon>
        <taxon>Chlamydomonadales</taxon>
        <taxon>Chlamydomonadaceae</taxon>
        <taxon>Chlamydomonas</taxon>
    </lineage>
</organism>
<name>A0A250XBK3_9CHLO</name>
<dbReference type="SUPFAM" id="SSF48452">
    <property type="entry name" value="TPR-like"/>
    <property type="match status" value="1"/>
</dbReference>